<protein>
    <submittedName>
        <fullName evidence="1">Uncharacterized protein</fullName>
    </submittedName>
</protein>
<keyword evidence="2" id="KW-1185">Reference proteome</keyword>
<organism evidence="1 2">
    <name type="scientific">Diphasiastrum complanatum</name>
    <name type="common">Issler's clubmoss</name>
    <name type="synonym">Lycopodium complanatum</name>
    <dbReference type="NCBI Taxonomy" id="34168"/>
    <lineage>
        <taxon>Eukaryota</taxon>
        <taxon>Viridiplantae</taxon>
        <taxon>Streptophyta</taxon>
        <taxon>Embryophyta</taxon>
        <taxon>Tracheophyta</taxon>
        <taxon>Lycopodiopsida</taxon>
        <taxon>Lycopodiales</taxon>
        <taxon>Lycopodiaceae</taxon>
        <taxon>Lycopodioideae</taxon>
        <taxon>Diphasiastrum</taxon>
    </lineage>
</organism>
<gene>
    <name evidence="1" type="ORF">O6H91_20G068800</name>
</gene>
<sequence length="164" mass="18010">MLVADQNTITAINAKHWSKTRAAVEGKIADLRDLLVEADNLRLQTLHELSTVLDPVQAAKCIIAAFELGYAIKTLKGSLSKGNIRFDGMIEKTCLSEEDLLKGRETSRFQAKGSNISGMGCRGSTDKHESFQKVSATDIFCLESDAKSVSATYEQLQMCRTPRP</sequence>
<dbReference type="Proteomes" id="UP001162992">
    <property type="component" value="Chromosome 20"/>
</dbReference>
<proteinExistence type="predicted"/>
<reference evidence="2" key="1">
    <citation type="journal article" date="2024" name="Proc. Natl. Acad. Sci. U.S.A.">
        <title>Extraordinary preservation of gene collinearity over three hundred million years revealed in homosporous lycophytes.</title>
        <authorList>
            <person name="Li C."/>
            <person name="Wickell D."/>
            <person name="Kuo L.Y."/>
            <person name="Chen X."/>
            <person name="Nie B."/>
            <person name="Liao X."/>
            <person name="Peng D."/>
            <person name="Ji J."/>
            <person name="Jenkins J."/>
            <person name="Williams M."/>
            <person name="Shu S."/>
            <person name="Plott C."/>
            <person name="Barry K."/>
            <person name="Rajasekar S."/>
            <person name="Grimwood J."/>
            <person name="Han X."/>
            <person name="Sun S."/>
            <person name="Hou Z."/>
            <person name="He W."/>
            <person name="Dai G."/>
            <person name="Sun C."/>
            <person name="Schmutz J."/>
            <person name="Leebens-Mack J.H."/>
            <person name="Li F.W."/>
            <person name="Wang L."/>
        </authorList>
    </citation>
    <scope>NUCLEOTIDE SEQUENCE [LARGE SCALE GENOMIC DNA]</scope>
    <source>
        <strain evidence="2">cv. PW_Plant_1</strain>
    </source>
</reference>
<name>A0ACC2ARH7_DIPCM</name>
<evidence type="ECO:0000313" key="1">
    <source>
        <dbReference type="EMBL" id="KAJ7520144.1"/>
    </source>
</evidence>
<accession>A0ACC2ARH7</accession>
<evidence type="ECO:0000313" key="2">
    <source>
        <dbReference type="Proteomes" id="UP001162992"/>
    </source>
</evidence>
<dbReference type="EMBL" id="CM055111">
    <property type="protein sequence ID" value="KAJ7520144.1"/>
    <property type="molecule type" value="Genomic_DNA"/>
</dbReference>
<comment type="caution">
    <text evidence="1">The sequence shown here is derived from an EMBL/GenBank/DDBJ whole genome shotgun (WGS) entry which is preliminary data.</text>
</comment>